<proteinExistence type="predicted"/>
<dbReference type="AlphaFoldDB" id="A0AAU9NE73"/>
<evidence type="ECO:0000313" key="2">
    <source>
        <dbReference type="Proteomes" id="UP001157418"/>
    </source>
</evidence>
<organism evidence="1 2">
    <name type="scientific">Lactuca virosa</name>
    <dbReference type="NCBI Taxonomy" id="75947"/>
    <lineage>
        <taxon>Eukaryota</taxon>
        <taxon>Viridiplantae</taxon>
        <taxon>Streptophyta</taxon>
        <taxon>Embryophyta</taxon>
        <taxon>Tracheophyta</taxon>
        <taxon>Spermatophyta</taxon>
        <taxon>Magnoliopsida</taxon>
        <taxon>eudicotyledons</taxon>
        <taxon>Gunneridae</taxon>
        <taxon>Pentapetalae</taxon>
        <taxon>asterids</taxon>
        <taxon>campanulids</taxon>
        <taxon>Asterales</taxon>
        <taxon>Asteraceae</taxon>
        <taxon>Cichorioideae</taxon>
        <taxon>Cichorieae</taxon>
        <taxon>Lactucinae</taxon>
        <taxon>Lactuca</taxon>
    </lineage>
</organism>
<name>A0AAU9NE73_9ASTR</name>
<reference evidence="1 2" key="1">
    <citation type="submission" date="2022-01" db="EMBL/GenBank/DDBJ databases">
        <authorList>
            <person name="Xiong W."/>
            <person name="Schranz E."/>
        </authorList>
    </citation>
    <scope>NUCLEOTIDE SEQUENCE [LARGE SCALE GENOMIC DNA]</scope>
</reference>
<gene>
    <name evidence="1" type="ORF">LVIROSA_LOCUS22538</name>
</gene>
<dbReference type="EMBL" id="CAKMRJ010004445">
    <property type="protein sequence ID" value="CAH1436148.1"/>
    <property type="molecule type" value="Genomic_DNA"/>
</dbReference>
<sequence>MFYYIFLYDQGRQNIHDEFNSFLNRKFVFKVQISKFNLQNNYLAYTVHNMSDDEGVVGAVFKRSPTYEQDNIHSDGTPINKYLKDKSVSVDGDNIDVVDLDVVTPTSTSVKKPIKIVTTTESFEWSSSKDGVAAPILKIPKMEKLE</sequence>
<comment type="caution">
    <text evidence="1">The sequence shown here is derived from an EMBL/GenBank/DDBJ whole genome shotgun (WGS) entry which is preliminary data.</text>
</comment>
<evidence type="ECO:0000313" key="1">
    <source>
        <dbReference type="EMBL" id="CAH1436148.1"/>
    </source>
</evidence>
<dbReference type="Proteomes" id="UP001157418">
    <property type="component" value="Unassembled WGS sequence"/>
</dbReference>
<keyword evidence="2" id="KW-1185">Reference proteome</keyword>
<accession>A0AAU9NE73</accession>
<protein>
    <submittedName>
        <fullName evidence="1">Uncharacterized protein</fullName>
    </submittedName>
</protein>